<comment type="catalytic activity">
    <reaction evidence="17 19">
        <text>alpha-ribazole + adenosylcob(III)inamide-GDP = adenosylcob(III)alamin + GMP + H(+)</text>
        <dbReference type="Rhea" id="RHEA:16049"/>
        <dbReference type="ChEBI" id="CHEBI:10329"/>
        <dbReference type="ChEBI" id="CHEBI:15378"/>
        <dbReference type="ChEBI" id="CHEBI:18408"/>
        <dbReference type="ChEBI" id="CHEBI:58115"/>
        <dbReference type="ChEBI" id="CHEBI:60487"/>
        <dbReference type="EC" id="2.7.8.26"/>
    </reaction>
</comment>
<dbReference type="EC" id="2.7.8.26" evidence="5 19"/>
<dbReference type="Pfam" id="PF02654">
    <property type="entry name" value="CobS"/>
    <property type="match status" value="1"/>
</dbReference>
<evidence type="ECO:0000256" key="16">
    <source>
        <dbReference type="ARBA" id="ARBA00032853"/>
    </source>
</evidence>
<evidence type="ECO:0000256" key="1">
    <source>
        <dbReference type="ARBA" id="ARBA00001946"/>
    </source>
</evidence>
<organism evidence="20 21">
    <name type="scientific">Lachnoclostridium phocaeense</name>
    <dbReference type="NCBI Taxonomy" id="1871021"/>
    <lineage>
        <taxon>Bacteria</taxon>
        <taxon>Bacillati</taxon>
        <taxon>Bacillota</taxon>
        <taxon>Clostridia</taxon>
        <taxon>Lachnospirales</taxon>
        <taxon>Lachnospiraceae</taxon>
    </lineage>
</organism>
<evidence type="ECO:0000256" key="6">
    <source>
        <dbReference type="ARBA" id="ARBA00015850"/>
    </source>
</evidence>
<gene>
    <name evidence="19" type="primary">cobS</name>
    <name evidence="20" type="ORF">K8V82_03420</name>
</gene>
<comment type="subcellular location">
    <subcellularLocation>
        <location evidence="2 19">Cell membrane</location>
        <topology evidence="2 19">Multi-pass membrane protein</topology>
    </subcellularLocation>
</comment>
<evidence type="ECO:0000256" key="18">
    <source>
        <dbReference type="ARBA" id="ARBA00049504"/>
    </source>
</evidence>
<sequence length="252" mass="27032">MKQVNSFLIAFSMYSRIPVPQPDWEHSSMDYVMCYFPFVGTVMGVLAWACCQGGHVLGLSAFLLAAILTALPLWISGGIHMDGYMDTKDALASCGDREKKLDILKDSHTGAFAVMGCGLYLVLSFGAWCALEPGRGLACVCLGYMVSRTLSGLSVLCFPKAKKSGSYVTMFAEKARKRRAVLFLALLLTLEGALLLCLGGWRGGVTAAAAAAAFGWYYHMSRKQFGGITGDLAGYFVQLCELAILLAMAVAG</sequence>
<feature type="transmembrane region" description="Helical" evidence="19">
    <location>
        <begin position="31"/>
        <end position="49"/>
    </location>
</feature>
<evidence type="ECO:0000256" key="7">
    <source>
        <dbReference type="ARBA" id="ARBA00022475"/>
    </source>
</evidence>
<dbReference type="HAMAP" id="MF_00719">
    <property type="entry name" value="CobS"/>
    <property type="match status" value="1"/>
</dbReference>
<feature type="transmembrane region" description="Helical" evidence="19">
    <location>
        <begin position="232"/>
        <end position="251"/>
    </location>
</feature>
<evidence type="ECO:0000256" key="2">
    <source>
        <dbReference type="ARBA" id="ARBA00004651"/>
    </source>
</evidence>
<dbReference type="GO" id="GO:0005886">
    <property type="term" value="C:plasma membrane"/>
    <property type="evidence" value="ECO:0007669"/>
    <property type="project" value="UniProtKB-SubCell"/>
</dbReference>
<evidence type="ECO:0000256" key="10">
    <source>
        <dbReference type="ARBA" id="ARBA00022692"/>
    </source>
</evidence>
<evidence type="ECO:0000256" key="5">
    <source>
        <dbReference type="ARBA" id="ARBA00013200"/>
    </source>
</evidence>
<evidence type="ECO:0000256" key="17">
    <source>
        <dbReference type="ARBA" id="ARBA00048623"/>
    </source>
</evidence>
<evidence type="ECO:0000256" key="19">
    <source>
        <dbReference type="HAMAP-Rule" id="MF_00719"/>
    </source>
</evidence>
<dbReference type="PANTHER" id="PTHR34148">
    <property type="entry name" value="ADENOSYLCOBINAMIDE-GDP RIBAZOLETRANSFERASE"/>
    <property type="match status" value="1"/>
</dbReference>
<feature type="transmembrane region" description="Helical" evidence="19">
    <location>
        <begin position="204"/>
        <end position="220"/>
    </location>
</feature>
<keyword evidence="12 19" id="KW-1133">Transmembrane helix</keyword>
<evidence type="ECO:0000256" key="15">
    <source>
        <dbReference type="ARBA" id="ARBA00032605"/>
    </source>
</evidence>
<keyword evidence="7 19" id="KW-1003">Cell membrane</keyword>
<feature type="transmembrane region" description="Helical" evidence="19">
    <location>
        <begin position="55"/>
        <end position="75"/>
    </location>
</feature>
<dbReference type="PANTHER" id="PTHR34148:SF1">
    <property type="entry name" value="ADENOSYLCOBINAMIDE-GDP RIBAZOLETRANSFERASE"/>
    <property type="match status" value="1"/>
</dbReference>
<dbReference type="EMBL" id="DYVY01000057">
    <property type="protein sequence ID" value="HJF93822.1"/>
    <property type="molecule type" value="Genomic_DNA"/>
</dbReference>
<evidence type="ECO:0000313" key="21">
    <source>
        <dbReference type="Proteomes" id="UP000769156"/>
    </source>
</evidence>
<protein>
    <recommendedName>
        <fullName evidence="6 19">Adenosylcobinamide-GDP ribazoletransferase</fullName>
        <ecNumber evidence="5 19">2.7.8.26</ecNumber>
    </recommendedName>
    <alternativeName>
        <fullName evidence="16 19">Cobalamin synthase</fullName>
    </alternativeName>
    <alternativeName>
        <fullName evidence="15 19">Cobalamin-5'-phosphate synthase</fullName>
    </alternativeName>
</protein>
<evidence type="ECO:0000256" key="4">
    <source>
        <dbReference type="ARBA" id="ARBA00010561"/>
    </source>
</evidence>
<evidence type="ECO:0000256" key="8">
    <source>
        <dbReference type="ARBA" id="ARBA00022573"/>
    </source>
</evidence>
<evidence type="ECO:0000256" key="13">
    <source>
        <dbReference type="ARBA" id="ARBA00023136"/>
    </source>
</evidence>
<keyword evidence="13 19" id="KW-0472">Membrane</keyword>
<feature type="transmembrane region" description="Helical" evidence="19">
    <location>
        <begin position="109"/>
        <end position="128"/>
    </location>
</feature>
<evidence type="ECO:0000256" key="14">
    <source>
        <dbReference type="ARBA" id="ARBA00025228"/>
    </source>
</evidence>
<comment type="caution">
    <text evidence="20">The sequence shown here is derived from an EMBL/GenBank/DDBJ whole genome shotgun (WGS) entry which is preliminary data.</text>
</comment>
<comment type="similarity">
    <text evidence="4 19">Belongs to the CobS family.</text>
</comment>
<feature type="transmembrane region" description="Helical" evidence="19">
    <location>
        <begin position="180"/>
        <end position="198"/>
    </location>
</feature>
<proteinExistence type="inferred from homology"/>
<dbReference type="AlphaFoldDB" id="A0A921LFN6"/>
<reference evidence="20" key="2">
    <citation type="submission" date="2021-09" db="EMBL/GenBank/DDBJ databases">
        <authorList>
            <person name="Gilroy R."/>
        </authorList>
    </citation>
    <scope>NUCLEOTIDE SEQUENCE</scope>
    <source>
        <strain evidence="20">ChiSjej5B23-16112</strain>
    </source>
</reference>
<keyword evidence="10 19" id="KW-0812">Transmembrane</keyword>
<comment type="cofactor">
    <cofactor evidence="1 19">
        <name>Mg(2+)</name>
        <dbReference type="ChEBI" id="CHEBI:18420"/>
    </cofactor>
</comment>
<keyword evidence="9 19" id="KW-0808">Transferase</keyword>
<dbReference type="GO" id="GO:0009236">
    <property type="term" value="P:cobalamin biosynthetic process"/>
    <property type="evidence" value="ECO:0007669"/>
    <property type="project" value="UniProtKB-UniRule"/>
</dbReference>
<comment type="catalytic activity">
    <reaction evidence="18 19">
        <text>alpha-ribazole 5'-phosphate + adenosylcob(III)inamide-GDP = adenosylcob(III)alamin 5'-phosphate + GMP + H(+)</text>
        <dbReference type="Rhea" id="RHEA:23560"/>
        <dbReference type="ChEBI" id="CHEBI:15378"/>
        <dbReference type="ChEBI" id="CHEBI:57918"/>
        <dbReference type="ChEBI" id="CHEBI:58115"/>
        <dbReference type="ChEBI" id="CHEBI:60487"/>
        <dbReference type="ChEBI" id="CHEBI:60493"/>
        <dbReference type="EC" id="2.7.8.26"/>
    </reaction>
</comment>
<evidence type="ECO:0000256" key="9">
    <source>
        <dbReference type="ARBA" id="ARBA00022679"/>
    </source>
</evidence>
<dbReference type="InterPro" id="IPR003805">
    <property type="entry name" value="CobS"/>
</dbReference>
<dbReference type="GO" id="GO:0051073">
    <property type="term" value="F:adenosylcobinamide-GDP ribazoletransferase activity"/>
    <property type="evidence" value="ECO:0007669"/>
    <property type="project" value="UniProtKB-UniRule"/>
</dbReference>
<comment type="pathway">
    <text evidence="3 19">Cofactor biosynthesis; adenosylcobalamin biosynthesis; adenosylcobalamin from cob(II)yrinate a,c-diamide: step 7/7.</text>
</comment>
<evidence type="ECO:0000256" key="11">
    <source>
        <dbReference type="ARBA" id="ARBA00022842"/>
    </source>
</evidence>
<evidence type="ECO:0000256" key="12">
    <source>
        <dbReference type="ARBA" id="ARBA00022989"/>
    </source>
</evidence>
<name>A0A921LFN6_9FIRM</name>
<comment type="function">
    <text evidence="14 19">Joins adenosylcobinamide-GDP and alpha-ribazole to generate adenosylcobalamin (Ado-cobalamin). Also synthesizes adenosylcobalamin 5'-phosphate from adenosylcobinamide-GDP and alpha-ribazole 5'-phosphate.</text>
</comment>
<accession>A0A921LFN6</accession>
<keyword evidence="8 19" id="KW-0169">Cobalamin biosynthesis</keyword>
<keyword evidence="11 19" id="KW-0460">Magnesium</keyword>
<reference evidence="20" key="1">
    <citation type="journal article" date="2021" name="PeerJ">
        <title>Extensive microbial diversity within the chicken gut microbiome revealed by metagenomics and culture.</title>
        <authorList>
            <person name="Gilroy R."/>
            <person name="Ravi A."/>
            <person name="Getino M."/>
            <person name="Pursley I."/>
            <person name="Horton D.L."/>
            <person name="Alikhan N.F."/>
            <person name="Baker D."/>
            <person name="Gharbi K."/>
            <person name="Hall N."/>
            <person name="Watson M."/>
            <person name="Adriaenssens E.M."/>
            <person name="Foster-Nyarko E."/>
            <person name="Jarju S."/>
            <person name="Secka A."/>
            <person name="Antonio M."/>
            <person name="Oren A."/>
            <person name="Chaudhuri R.R."/>
            <person name="La Ragione R."/>
            <person name="Hildebrand F."/>
            <person name="Pallen M.J."/>
        </authorList>
    </citation>
    <scope>NUCLEOTIDE SEQUENCE</scope>
    <source>
        <strain evidence="20">ChiSjej5B23-16112</strain>
    </source>
</reference>
<evidence type="ECO:0000256" key="3">
    <source>
        <dbReference type="ARBA" id="ARBA00004663"/>
    </source>
</evidence>
<evidence type="ECO:0000313" key="20">
    <source>
        <dbReference type="EMBL" id="HJF93822.1"/>
    </source>
</evidence>
<dbReference type="Proteomes" id="UP000769156">
    <property type="component" value="Unassembled WGS sequence"/>
</dbReference>
<dbReference type="GO" id="GO:0008818">
    <property type="term" value="F:cobalamin 5'-phosphate synthase activity"/>
    <property type="evidence" value="ECO:0007669"/>
    <property type="project" value="UniProtKB-UniRule"/>
</dbReference>